<proteinExistence type="predicted"/>
<dbReference type="GO" id="GO:0009086">
    <property type="term" value="P:methionine biosynthetic process"/>
    <property type="evidence" value="ECO:0007669"/>
    <property type="project" value="InterPro"/>
</dbReference>
<organism evidence="1 2">
    <name type="scientific">Aerococcus urinaehominis</name>
    <dbReference type="NCBI Taxonomy" id="128944"/>
    <lineage>
        <taxon>Bacteria</taxon>
        <taxon>Bacillati</taxon>
        <taxon>Bacillota</taxon>
        <taxon>Bacilli</taxon>
        <taxon>Lactobacillales</taxon>
        <taxon>Aerococcaceae</taxon>
        <taxon>Aerococcus</taxon>
    </lineage>
</organism>
<dbReference type="AlphaFoldDB" id="A0A109RHD1"/>
<dbReference type="GO" id="GO:0008270">
    <property type="term" value="F:zinc ion binding"/>
    <property type="evidence" value="ECO:0007669"/>
    <property type="project" value="InterPro"/>
</dbReference>
<dbReference type="InterPro" id="IPR038071">
    <property type="entry name" value="UROD/MetE-like_sf"/>
</dbReference>
<evidence type="ECO:0000313" key="1">
    <source>
        <dbReference type="EMBL" id="AMB99999.1"/>
    </source>
</evidence>
<keyword evidence="1" id="KW-0808">Transferase</keyword>
<evidence type="ECO:0000313" key="2">
    <source>
        <dbReference type="Proteomes" id="UP000062260"/>
    </source>
</evidence>
<protein>
    <submittedName>
        <fullName evidence="1">5-methyltetrahydropteroyltriglutamate--homocysteine methyltransferase</fullName>
    </submittedName>
</protein>
<dbReference type="RefSeq" id="WP_067980791.1">
    <property type="nucleotide sequence ID" value="NZ_CP014163.1"/>
</dbReference>
<dbReference type="Gene3D" id="3.20.20.210">
    <property type="match status" value="1"/>
</dbReference>
<accession>A0A109RHD1</accession>
<dbReference type="CDD" id="cd03311">
    <property type="entry name" value="CIMS_C_terminal_like"/>
    <property type="match status" value="1"/>
</dbReference>
<dbReference type="EMBL" id="CP014163">
    <property type="protein sequence ID" value="AMB99999.1"/>
    <property type="molecule type" value="Genomic_DNA"/>
</dbReference>
<dbReference type="STRING" id="128944.AWM75_08450"/>
<dbReference type="SUPFAM" id="SSF51726">
    <property type="entry name" value="UROD/MetE-like"/>
    <property type="match status" value="1"/>
</dbReference>
<dbReference type="KEGG" id="auh:AWM75_08450"/>
<dbReference type="GO" id="GO:0003871">
    <property type="term" value="F:5-methyltetrahydropteroyltriglutamate-homocysteine S-methyltransferase activity"/>
    <property type="evidence" value="ECO:0007669"/>
    <property type="project" value="InterPro"/>
</dbReference>
<dbReference type="PANTHER" id="PTHR43844">
    <property type="entry name" value="METHIONINE SYNTHASE"/>
    <property type="match status" value="1"/>
</dbReference>
<dbReference type="OrthoDB" id="6430685at2"/>
<dbReference type="PANTHER" id="PTHR43844:SF1">
    <property type="entry name" value="METHIONINE SYNTHASE"/>
    <property type="match status" value="1"/>
</dbReference>
<dbReference type="Proteomes" id="UP000062260">
    <property type="component" value="Chromosome"/>
</dbReference>
<reference evidence="2" key="2">
    <citation type="submission" date="2016-01" db="EMBL/GenBank/DDBJ databases">
        <title>Six Aerococcus type strain genome sequencing and assembly using PacBio and Illumina Hiseq.</title>
        <authorList>
            <person name="Carkaci D."/>
            <person name="Dargis R."/>
            <person name="Nielsen X.C."/>
            <person name="Skovgaard O."/>
            <person name="Fuursted K."/>
            <person name="Christensen J.J."/>
        </authorList>
    </citation>
    <scope>NUCLEOTIDE SEQUENCE [LARGE SCALE GENOMIC DNA]</scope>
    <source>
        <strain evidence="2">CCUG42038B</strain>
    </source>
</reference>
<sequence>MTTHSKKFLTVGSLLRPSDLLDYRQKIEHRDDIAYPFYDSLPGYLETETADVHQAIDQQVAHGLSEISDGELSRSLWHLDFAWGLEGIRRYITDHGYLFADHGEDLDDKSFQTRQDIGLAVEGKLSGHNHPFIDHFKRLKAHAPSEVGLKFPIVTPGHIYYEIVAQGAIGPDNYYQDLADFRHDLVQSYRHYLDDYQAAGGEIVQLDDCVWNAFAGDSNDHQVDLDTFRVASLDELAKQLIAMNNAVADYAHELGLKVYGHNCRGNYASRYAGGGSYSEVAEYFLKQQRYDRFYLEWDDDRAGSLEVLKIFADRPEVEVVVGCLSSKQADLDDADRALDMLEEASQYIPKDRLYLSHQCGFASCDVGNELSHDQQWAKIDQGHQIAHQFFGE</sequence>
<gene>
    <name evidence="1" type="ORF">AWM75_08450</name>
</gene>
<dbReference type="GO" id="GO:0032259">
    <property type="term" value="P:methylation"/>
    <property type="evidence" value="ECO:0007669"/>
    <property type="project" value="UniProtKB-KW"/>
</dbReference>
<dbReference type="InterPro" id="IPR002629">
    <property type="entry name" value="Met_Synth_C/arc"/>
</dbReference>
<keyword evidence="2" id="KW-1185">Reference proteome</keyword>
<name>A0A109RHD1_9LACT</name>
<keyword evidence="1" id="KW-0489">Methyltransferase</keyword>
<reference evidence="1 2" key="1">
    <citation type="journal article" date="2016" name="Genome Announc.">
        <title>Complete Genome Sequences of Aerococcus christensenii CCUG 28831T, Aerococcus sanguinicola CCUG 43001T, Aerococcus urinae CCUG 36881T, Aerococcus urinaeequi CCUG 28094T, Aerococcus urinaehominis CCUG 42038 BT, and Aerococcus viridans CCUG 4311T.</title>
        <authorList>
            <person name="Carkaci D."/>
            <person name="Dargis R."/>
            <person name="Nielsen X.C."/>
            <person name="Skovgaard O."/>
            <person name="Fuursted K."/>
            <person name="Christensen J.J."/>
        </authorList>
    </citation>
    <scope>NUCLEOTIDE SEQUENCE [LARGE SCALE GENOMIC DNA]</scope>
    <source>
        <strain evidence="1 2">CCUG42038B</strain>
    </source>
</reference>